<evidence type="ECO:0000313" key="1">
    <source>
        <dbReference type="EMBL" id="KAG5672909.1"/>
    </source>
</evidence>
<dbReference type="Proteomes" id="UP001107558">
    <property type="component" value="Chromosome 3"/>
</dbReference>
<comment type="caution">
    <text evidence="1">The sequence shown here is derived from an EMBL/GenBank/DDBJ whole genome shotgun (WGS) entry which is preliminary data.</text>
</comment>
<sequence>MSAKNKCLENIETASQTSEDLSKTNFEQIINQLSEKTHFLESFLTKISSIKEDYNKEFCILERSIDIFNDVDKILNKKSN</sequence>
<accession>A0A9J6BTK8</accession>
<keyword evidence="2" id="KW-1185">Reference proteome</keyword>
<proteinExistence type="predicted"/>
<organism evidence="1 2">
    <name type="scientific">Polypedilum vanderplanki</name>
    <name type="common">Sleeping chironomid midge</name>
    <dbReference type="NCBI Taxonomy" id="319348"/>
    <lineage>
        <taxon>Eukaryota</taxon>
        <taxon>Metazoa</taxon>
        <taxon>Ecdysozoa</taxon>
        <taxon>Arthropoda</taxon>
        <taxon>Hexapoda</taxon>
        <taxon>Insecta</taxon>
        <taxon>Pterygota</taxon>
        <taxon>Neoptera</taxon>
        <taxon>Endopterygota</taxon>
        <taxon>Diptera</taxon>
        <taxon>Nematocera</taxon>
        <taxon>Chironomoidea</taxon>
        <taxon>Chironomidae</taxon>
        <taxon>Chironominae</taxon>
        <taxon>Polypedilum</taxon>
        <taxon>Polypedilum</taxon>
    </lineage>
</organism>
<dbReference type="AlphaFoldDB" id="A0A9J6BTK8"/>
<name>A0A9J6BTK8_POLVA</name>
<gene>
    <name evidence="1" type="ORF">PVAND_002997</name>
</gene>
<reference evidence="1" key="1">
    <citation type="submission" date="2021-03" db="EMBL/GenBank/DDBJ databases">
        <title>Chromosome level genome of the anhydrobiotic midge Polypedilum vanderplanki.</title>
        <authorList>
            <person name="Yoshida Y."/>
            <person name="Kikawada T."/>
            <person name="Gusev O."/>
        </authorList>
    </citation>
    <scope>NUCLEOTIDE SEQUENCE</scope>
    <source>
        <strain evidence="1">NIAS01</strain>
        <tissue evidence="1">Whole body or cell culture</tissue>
    </source>
</reference>
<dbReference type="EMBL" id="JADBJN010000003">
    <property type="protein sequence ID" value="KAG5672909.1"/>
    <property type="molecule type" value="Genomic_DNA"/>
</dbReference>
<evidence type="ECO:0000313" key="2">
    <source>
        <dbReference type="Proteomes" id="UP001107558"/>
    </source>
</evidence>
<protein>
    <submittedName>
        <fullName evidence="1">Uncharacterized protein</fullName>
    </submittedName>
</protein>